<dbReference type="Pfam" id="PF25954">
    <property type="entry name" value="Beta-barrel_RND_2"/>
    <property type="match status" value="1"/>
</dbReference>
<evidence type="ECO:0000259" key="4">
    <source>
        <dbReference type="Pfam" id="PF25869"/>
    </source>
</evidence>
<evidence type="ECO:0000313" key="8">
    <source>
        <dbReference type="EMBL" id="MEX1668793.1"/>
    </source>
</evidence>
<dbReference type="PANTHER" id="PTHR30097:SF15">
    <property type="entry name" value="CATION EFFLUX SYSTEM PROTEIN CUSB"/>
    <property type="match status" value="1"/>
</dbReference>
<dbReference type="Proteomes" id="UP001557485">
    <property type="component" value="Unassembled WGS sequence"/>
</dbReference>
<dbReference type="EMBL" id="JBFRYA010000005">
    <property type="protein sequence ID" value="MEX1668793.1"/>
    <property type="molecule type" value="Genomic_DNA"/>
</dbReference>
<evidence type="ECO:0000313" key="9">
    <source>
        <dbReference type="Proteomes" id="UP001557485"/>
    </source>
</evidence>
<comment type="similarity">
    <text evidence="1">Belongs to the membrane fusion protein (MFP) (TC 8.A.1) family.</text>
</comment>
<accession>A0ABV3U4L9</accession>
<dbReference type="InterPro" id="IPR058627">
    <property type="entry name" value="MdtA-like_C"/>
</dbReference>
<protein>
    <submittedName>
        <fullName evidence="8">Efflux RND transporter periplasmic adaptor subunit</fullName>
    </submittedName>
</protein>
<evidence type="ECO:0000259" key="7">
    <source>
        <dbReference type="Pfam" id="PF25967"/>
    </source>
</evidence>
<organism evidence="8 9">
    <name type="scientific">Zhongshania guokunii</name>
    <dbReference type="NCBI Taxonomy" id="641783"/>
    <lineage>
        <taxon>Bacteria</taxon>
        <taxon>Pseudomonadati</taxon>
        <taxon>Pseudomonadota</taxon>
        <taxon>Gammaproteobacteria</taxon>
        <taxon>Cellvibrionales</taxon>
        <taxon>Spongiibacteraceae</taxon>
        <taxon>Zhongshania</taxon>
    </lineage>
</organism>
<comment type="caution">
    <text evidence="8">The sequence shown here is derived from an EMBL/GenBank/DDBJ whole genome shotgun (WGS) entry which is preliminary data.</text>
</comment>
<evidence type="ECO:0000256" key="3">
    <source>
        <dbReference type="SAM" id="Phobius"/>
    </source>
</evidence>
<evidence type="ECO:0000256" key="2">
    <source>
        <dbReference type="ARBA" id="ARBA00022448"/>
    </source>
</evidence>
<dbReference type="Gene3D" id="2.40.420.20">
    <property type="match status" value="1"/>
</dbReference>
<dbReference type="Pfam" id="PF25967">
    <property type="entry name" value="RND-MFP_C"/>
    <property type="match status" value="1"/>
</dbReference>
<feature type="domain" description="CusB-like beta-barrel" evidence="6">
    <location>
        <begin position="250"/>
        <end position="325"/>
    </location>
</feature>
<proteinExistence type="inferred from homology"/>
<dbReference type="Gene3D" id="2.40.50.100">
    <property type="match status" value="1"/>
</dbReference>
<feature type="domain" description="CusB-like barrel-sandwich hybrid" evidence="5">
    <location>
        <begin position="131"/>
        <end position="245"/>
    </location>
</feature>
<dbReference type="PANTHER" id="PTHR30097">
    <property type="entry name" value="CATION EFFLUX SYSTEM PROTEIN CUSB"/>
    <property type="match status" value="1"/>
</dbReference>
<evidence type="ECO:0000256" key="1">
    <source>
        <dbReference type="ARBA" id="ARBA00009477"/>
    </source>
</evidence>
<dbReference type="SUPFAM" id="SSF111369">
    <property type="entry name" value="HlyD-like secretion proteins"/>
    <property type="match status" value="1"/>
</dbReference>
<feature type="transmembrane region" description="Helical" evidence="3">
    <location>
        <begin position="7"/>
        <end position="28"/>
    </location>
</feature>
<dbReference type="InterPro" id="IPR006143">
    <property type="entry name" value="RND_pump_MFP"/>
</dbReference>
<dbReference type="Gene3D" id="2.40.30.170">
    <property type="match status" value="1"/>
</dbReference>
<feature type="domain" description="CusB-like three alpha-helical bundle" evidence="4">
    <location>
        <begin position="165"/>
        <end position="211"/>
    </location>
</feature>
<name>A0ABV3U4L9_9GAMM</name>
<dbReference type="InterPro" id="IPR051909">
    <property type="entry name" value="MFP_Cation_Efflux"/>
</dbReference>
<sequence>MNSSKNFLIISACGGILFGAFFGVYIIAPNTTSTITGSPKSDAPAEPLYWVAPMDPDFRRPSPGKSPMGMDLLPVYADDSASKTSPGTVTISADVINNLGVKTVKARHEKFTRTIFAPATIQFNEDQLLRVQPRIEGWVEKLYAHAEGDKVTADQPLYKLYSPALVTAQEELLVALRRNNHALIKGAEQRLLSLNIDPLTINEIKKSGVAQHSVTIFSPRSGVLSELNIHEGDYVVPNKAIATIATLDSMWAIAEIIGNQGSDITIGDHARVSIDGISNRSWPATVDYIYPTLDKLNRNLRIRLKLDNTELNFKPNMLANIVLQQTASTQSVIIPSTALIRSRDQNRVVIALGEGRFKAIAVKVGSLSSSDVEIISGLEAGDEVVISAQFLLDSESSKDSDFMRMNHDSMTSAGVSP</sequence>
<dbReference type="InterPro" id="IPR058792">
    <property type="entry name" value="Beta-barrel_RND_2"/>
</dbReference>
<dbReference type="InterPro" id="IPR058791">
    <property type="entry name" value="3HB_CusB"/>
</dbReference>
<keyword evidence="3" id="KW-0812">Transmembrane</keyword>
<dbReference type="RefSeq" id="WP_368381073.1">
    <property type="nucleotide sequence ID" value="NZ_JBFRYA010000005.1"/>
</dbReference>
<keyword evidence="3" id="KW-0472">Membrane</keyword>
<keyword evidence="9" id="KW-1185">Reference proteome</keyword>
<dbReference type="InterPro" id="IPR058790">
    <property type="entry name" value="BSH_CusB"/>
</dbReference>
<keyword evidence="2" id="KW-0813">Transport</keyword>
<gene>
    <name evidence="8" type="ORF">AB4876_07710</name>
</gene>
<evidence type="ECO:0000259" key="5">
    <source>
        <dbReference type="Pfam" id="PF25919"/>
    </source>
</evidence>
<dbReference type="NCBIfam" id="TIGR01730">
    <property type="entry name" value="RND_mfp"/>
    <property type="match status" value="1"/>
</dbReference>
<reference evidence="8 9" key="1">
    <citation type="journal article" date="2011" name="Int. J. Syst. Evol. Microbiol.">
        <title>Zhongshania antarctica gen. nov., sp. nov. and Zhongshania guokunii sp. nov., gammaproteobacteria respectively isolated from coastal attached (fast) ice and surface seawater of the Antarctic.</title>
        <authorList>
            <person name="Li H.J."/>
            <person name="Zhang X.Y."/>
            <person name="Chen C.X."/>
            <person name="Zhang Y.J."/>
            <person name="Gao Z.M."/>
            <person name="Yu Y."/>
            <person name="Chen X.L."/>
            <person name="Chen B."/>
            <person name="Zhang Y.Z."/>
        </authorList>
    </citation>
    <scope>NUCLEOTIDE SEQUENCE [LARGE SCALE GENOMIC DNA]</scope>
    <source>
        <strain evidence="8 9">ZS6-22T</strain>
    </source>
</reference>
<dbReference type="Pfam" id="PF25919">
    <property type="entry name" value="BSH_CusB"/>
    <property type="match status" value="1"/>
</dbReference>
<feature type="domain" description="Multidrug resistance protein MdtA-like C-terminal permuted SH3" evidence="7">
    <location>
        <begin position="331"/>
        <end position="387"/>
    </location>
</feature>
<keyword evidence="3" id="KW-1133">Transmembrane helix</keyword>
<dbReference type="Pfam" id="PF25869">
    <property type="entry name" value="3HB_CusB"/>
    <property type="match status" value="1"/>
</dbReference>
<dbReference type="Gene3D" id="6.10.140.730">
    <property type="match status" value="1"/>
</dbReference>
<evidence type="ECO:0000259" key="6">
    <source>
        <dbReference type="Pfam" id="PF25954"/>
    </source>
</evidence>